<name>A0A917AKH0_9BACI</name>
<keyword evidence="2" id="KW-0732">Signal</keyword>
<dbReference type="SUPFAM" id="SSF52833">
    <property type="entry name" value="Thioredoxin-like"/>
    <property type="match status" value="1"/>
</dbReference>
<evidence type="ECO:0000256" key="6">
    <source>
        <dbReference type="SAM" id="MobiDB-lite"/>
    </source>
</evidence>
<evidence type="ECO:0000313" key="8">
    <source>
        <dbReference type="EMBL" id="GGE59084.1"/>
    </source>
</evidence>
<reference evidence="8" key="2">
    <citation type="submission" date="2020-09" db="EMBL/GenBank/DDBJ databases">
        <authorList>
            <person name="Sun Q."/>
            <person name="Zhou Y."/>
        </authorList>
    </citation>
    <scope>NUCLEOTIDE SEQUENCE</scope>
    <source>
        <strain evidence="8">CGMCC 1.12698</strain>
    </source>
</reference>
<dbReference type="AlphaFoldDB" id="A0A917AKH0"/>
<dbReference type="Pfam" id="PF13462">
    <property type="entry name" value="Thioredoxin_4"/>
    <property type="match status" value="1"/>
</dbReference>
<dbReference type="PANTHER" id="PTHR13887:SF14">
    <property type="entry name" value="DISULFIDE BOND FORMATION PROTEIN D"/>
    <property type="match status" value="1"/>
</dbReference>
<evidence type="ECO:0000256" key="1">
    <source>
        <dbReference type="ARBA" id="ARBA00005791"/>
    </source>
</evidence>
<accession>A0A917AKH0</accession>
<reference evidence="8" key="1">
    <citation type="journal article" date="2014" name="Int. J. Syst. Evol. Microbiol.">
        <title>Complete genome sequence of Corynebacterium casei LMG S-19264T (=DSM 44701T), isolated from a smear-ripened cheese.</title>
        <authorList>
            <consortium name="US DOE Joint Genome Institute (JGI-PGF)"/>
            <person name="Walter F."/>
            <person name="Albersmeier A."/>
            <person name="Kalinowski J."/>
            <person name="Ruckert C."/>
        </authorList>
    </citation>
    <scope>NUCLEOTIDE SEQUENCE</scope>
    <source>
        <strain evidence="8">CGMCC 1.12698</strain>
    </source>
</reference>
<keyword evidence="3" id="KW-0560">Oxidoreductase</keyword>
<proteinExistence type="inferred from homology"/>
<evidence type="ECO:0000313" key="9">
    <source>
        <dbReference type="Proteomes" id="UP000605259"/>
    </source>
</evidence>
<comment type="caution">
    <text evidence="8">The sequence shown here is derived from an EMBL/GenBank/DDBJ whole genome shotgun (WGS) entry which is preliminary data.</text>
</comment>
<dbReference type="EMBL" id="BMFK01000001">
    <property type="protein sequence ID" value="GGE59084.1"/>
    <property type="molecule type" value="Genomic_DNA"/>
</dbReference>
<dbReference type="PANTHER" id="PTHR13887">
    <property type="entry name" value="GLUTATHIONE S-TRANSFERASE KAPPA"/>
    <property type="match status" value="1"/>
</dbReference>
<dbReference type="InterPro" id="IPR012336">
    <property type="entry name" value="Thioredoxin-like_fold"/>
</dbReference>
<dbReference type="RefSeq" id="WP_188387021.1">
    <property type="nucleotide sequence ID" value="NZ_BMFK01000001.1"/>
</dbReference>
<feature type="region of interest" description="Disordered" evidence="6">
    <location>
        <begin position="36"/>
        <end position="56"/>
    </location>
</feature>
<dbReference type="Gene3D" id="3.40.30.10">
    <property type="entry name" value="Glutaredoxin"/>
    <property type="match status" value="1"/>
</dbReference>
<comment type="similarity">
    <text evidence="1">Belongs to the thioredoxin family. DsbA subfamily.</text>
</comment>
<evidence type="ECO:0000256" key="5">
    <source>
        <dbReference type="ARBA" id="ARBA00023284"/>
    </source>
</evidence>
<feature type="domain" description="Thioredoxin" evidence="7">
    <location>
        <begin position="42"/>
        <end position="228"/>
    </location>
</feature>
<evidence type="ECO:0000259" key="7">
    <source>
        <dbReference type="PROSITE" id="PS51352"/>
    </source>
</evidence>
<organism evidence="8 9">
    <name type="scientific">Priestia taiwanensis</name>
    <dbReference type="NCBI Taxonomy" id="1347902"/>
    <lineage>
        <taxon>Bacteria</taxon>
        <taxon>Bacillati</taxon>
        <taxon>Bacillota</taxon>
        <taxon>Bacilli</taxon>
        <taxon>Bacillales</taxon>
        <taxon>Bacillaceae</taxon>
        <taxon>Priestia</taxon>
    </lineage>
</organism>
<evidence type="ECO:0000256" key="3">
    <source>
        <dbReference type="ARBA" id="ARBA00023002"/>
    </source>
</evidence>
<keyword evidence="4" id="KW-1015">Disulfide bond</keyword>
<dbReference type="PROSITE" id="PS51352">
    <property type="entry name" value="THIOREDOXIN_2"/>
    <property type="match status" value="1"/>
</dbReference>
<keyword evidence="9" id="KW-1185">Reference proteome</keyword>
<evidence type="ECO:0000256" key="2">
    <source>
        <dbReference type="ARBA" id="ARBA00022729"/>
    </source>
</evidence>
<dbReference type="InterPro" id="IPR036249">
    <property type="entry name" value="Thioredoxin-like_sf"/>
</dbReference>
<gene>
    <name evidence="8" type="primary">bdbD</name>
    <name evidence="8" type="ORF">GCM10007140_06780</name>
</gene>
<sequence>MKKKQSGAKMMMILTAILLGIIAIFVVINHKSSETSNQANEGTSGGKTPSIEGQPILGEKDAPVTVVEFGDFKCPSCNVWGETVFPKLVDDYVKGGKVKFAYVNVLFHGQESTLASLAAESVWKHSPDAYWDFHKAIYKEQPEQVKHDEAWVTNERLVEIAKKFPAINVEQLQQDLEKQQFIDEVKKDEKLVREFGVNKTPTIMVNGHVLKDPFDYEKIKSLIEKELEAGK</sequence>
<dbReference type="Proteomes" id="UP000605259">
    <property type="component" value="Unassembled WGS sequence"/>
</dbReference>
<keyword evidence="5" id="KW-0676">Redox-active center</keyword>
<dbReference type="GO" id="GO:0016491">
    <property type="term" value="F:oxidoreductase activity"/>
    <property type="evidence" value="ECO:0007669"/>
    <property type="project" value="UniProtKB-KW"/>
</dbReference>
<dbReference type="InterPro" id="IPR013766">
    <property type="entry name" value="Thioredoxin_domain"/>
</dbReference>
<evidence type="ECO:0000256" key="4">
    <source>
        <dbReference type="ARBA" id="ARBA00023157"/>
    </source>
</evidence>
<protein>
    <submittedName>
        <fullName evidence="8">Disulfide bond formation protein D</fullName>
    </submittedName>
</protein>